<comment type="caution">
    <text evidence="8">The sequence shown here is derived from an EMBL/GenBank/DDBJ whole genome shotgun (WGS) entry which is preliminary data.</text>
</comment>
<dbReference type="InterPro" id="IPR050707">
    <property type="entry name" value="HTH_MetabolicPath_Reg"/>
</dbReference>
<proteinExistence type="predicted"/>
<dbReference type="InterPro" id="IPR014757">
    <property type="entry name" value="Tscrpt_reg_IclR_C"/>
</dbReference>
<accession>A0A744CBZ7</accession>
<dbReference type="GO" id="GO:0045892">
    <property type="term" value="P:negative regulation of DNA-templated transcription"/>
    <property type="evidence" value="ECO:0007669"/>
    <property type="project" value="TreeGrafter"/>
</dbReference>
<evidence type="ECO:0000256" key="4">
    <source>
        <dbReference type="ARBA" id="ARBA00040379"/>
    </source>
</evidence>
<dbReference type="SUPFAM" id="SSF46785">
    <property type="entry name" value="Winged helix' DNA-binding domain"/>
    <property type="match status" value="1"/>
</dbReference>
<dbReference type="SUPFAM" id="SSF55781">
    <property type="entry name" value="GAF domain-like"/>
    <property type="match status" value="1"/>
</dbReference>
<sequence length="246" mass="27182">MLKTLSGALRLMRYFTTTQSAWRVRELAKVSGVQHAIVHRVLATFAAEGFLVQDALGRYALGLRWFEMGEIVRRSLSPSDVVEPALHRLAEQSGETVFLSLIDGNEGICLDIAHSEQQLRFSIEEGQRFPLHAGAHGKSILAFLPAERIDEICEIARQEGAVIDRPTLDAHLARIRETGWTFTKEEAAMGVAGIAVPLWMKDGKTVAGSLAISGPMQRIDESSALHLLDALHQARRTIERVLGLIR</sequence>
<keyword evidence="3" id="KW-0804">Transcription</keyword>
<gene>
    <name evidence="8" type="ORF">G8N70_003170</name>
</gene>
<keyword evidence="2" id="KW-0238">DNA-binding</keyword>
<evidence type="ECO:0000256" key="3">
    <source>
        <dbReference type="ARBA" id="ARBA00023163"/>
    </source>
</evidence>
<dbReference type="AlphaFoldDB" id="A0A744CBZ7"/>
<dbReference type="GO" id="GO:0003677">
    <property type="term" value="F:DNA binding"/>
    <property type="evidence" value="ECO:0007669"/>
    <property type="project" value="UniProtKB-KW"/>
</dbReference>
<evidence type="ECO:0000256" key="2">
    <source>
        <dbReference type="ARBA" id="ARBA00023125"/>
    </source>
</evidence>
<evidence type="ECO:0000313" key="8">
    <source>
        <dbReference type="EMBL" id="HAF2412832.1"/>
    </source>
</evidence>
<feature type="domain" description="IclR-ED" evidence="7">
    <location>
        <begin position="64"/>
        <end position="244"/>
    </location>
</feature>
<dbReference type="SMART" id="SM00346">
    <property type="entry name" value="HTH_ICLR"/>
    <property type="match status" value="1"/>
</dbReference>
<dbReference type="GO" id="GO:0003700">
    <property type="term" value="F:DNA-binding transcription factor activity"/>
    <property type="evidence" value="ECO:0007669"/>
    <property type="project" value="TreeGrafter"/>
</dbReference>
<evidence type="ECO:0000259" key="6">
    <source>
        <dbReference type="PROSITE" id="PS51077"/>
    </source>
</evidence>
<protein>
    <recommendedName>
        <fullName evidence="4">HTH-type transcriptional repressor AllR</fullName>
    </recommendedName>
    <alternativeName>
        <fullName evidence="5">Negative regulator of allantoin and glyoxylate utilization operons</fullName>
    </alternativeName>
</protein>
<dbReference type="InterPro" id="IPR005471">
    <property type="entry name" value="Tscrpt_reg_IclR_N"/>
</dbReference>
<evidence type="ECO:0000256" key="1">
    <source>
        <dbReference type="ARBA" id="ARBA00023015"/>
    </source>
</evidence>
<dbReference type="EMBL" id="DAAUQJ010000006">
    <property type="protein sequence ID" value="HAF2412832.1"/>
    <property type="molecule type" value="Genomic_DNA"/>
</dbReference>
<keyword evidence="1" id="KW-0805">Transcription regulation</keyword>
<evidence type="ECO:0000259" key="7">
    <source>
        <dbReference type="PROSITE" id="PS51078"/>
    </source>
</evidence>
<dbReference type="Pfam" id="PF09339">
    <property type="entry name" value="HTH_IclR"/>
    <property type="match status" value="1"/>
</dbReference>
<reference evidence="8" key="1">
    <citation type="journal article" date="2018" name="Genome Biol.">
        <title>SKESA: strategic k-mer extension for scrupulous assemblies.</title>
        <authorList>
            <person name="Souvorov A."/>
            <person name="Agarwala R."/>
            <person name="Lipman D.J."/>
        </authorList>
    </citation>
    <scope>NUCLEOTIDE SEQUENCE</scope>
    <source>
        <strain evidence="8">MA.CCC_P4</strain>
    </source>
</reference>
<dbReference type="InterPro" id="IPR036390">
    <property type="entry name" value="WH_DNA-bd_sf"/>
</dbReference>
<evidence type="ECO:0000256" key="5">
    <source>
        <dbReference type="ARBA" id="ARBA00042627"/>
    </source>
</evidence>
<organism evidence="8">
    <name type="scientific">Salmonella enterica</name>
    <name type="common">Salmonella choleraesuis</name>
    <dbReference type="NCBI Taxonomy" id="28901"/>
    <lineage>
        <taxon>Bacteria</taxon>
        <taxon>Pseudomonadati</taxon>
        <taxon>Pseudomonadota</taxon>
        <taxon>Gammaproteobacteria</taxon>
        <taxon>Enterobacterales</taxon>
        <taxon>Enterobacteriaceae</taxon>
        <taxon>Salmonella</taxon>
    </lineage>
</organism>
<dbReference type="PANTHER" id="PTHR30136">
    <property type="entry name" value="HELIX-TURN-HELIX TRANSCRIPTIONAL REGULATOR, ICLR FAMILY"/>
    <property type="match status" value="1"/>
</dbReference>
<dbReference type="Pfam" id="PF01614">
    <property type="entry name" value="IclR_C"/>
    <property type="match status" value="1"/>
</dbReference>
<feature type="domain" description="HTH iclR-type" evidence="6">
    <location>
        <begin position="2"/>
        <end position="63"/>
    </location>
</feature>
<reference evidence="8" key="2">
    <citation type="submission" date="2020-02" db="EMBL/GenBank/DDBJ databases">
        <authorList>
            <consortium name="NCBI Pathogen Detection Project"/>
        </authorList>
    </citation>
    <scope>NUCLEOTIDE SEQUENCE</scope>
    <source>
        <strain evidence="8">MA.CCC_P4</strain>
    </source>
</reference>
<dbReference type="PROSITE" id="PS51078">
    <property type="entry name" value="ICLR_ED"/>
    <property type="match status" value="1"/>
</dbReference>
<dbReference type="PANTHER" id="PTHR30136:SF24">
    <property type="entry name" value="HTH-TYPE TRANSCRIPTIONAL REPRESSOR ALLR"/>
    <property type="match status" value="1"/>
</dbReference>
<dbReference type="Gene3D" id="1.10.10.10">
    <property type="entry name" value="Winged helix-like DNA-binding domain superfamily/Winged helix DNA-binding domain"/>
    <property type="match status" value="1"/>
</dbReference>
<name>A0A744CBZ7_SALER</name>
<dbReference type="InterPro" id="IPR036388">
    <property type="entry name" value="WH-like_DNA-bd_sf"/>
</dbReference>
<dbReference type="PROSITE" id="PS51077">
    <property type="entry name" value="HTH_ICLR"/>
    <property type="match status" value="1"/>
</dbReference>
<dbReference type="InterPro" id="IPR029016">
    <property type="entry name" value="GAF-like_dom_sf"/>
</dbReference>
<dbReference type="Gene3D" id="3.30.450.40">
    <property type="match status" value="1"/>
</dbReference>